<dbReference type="Pfam" id="PF07687">
    <property type="entry name" value="M20_dimer"/>
    <property type="match status" value="1"/>
</dbReference>
<dbReference type="GO" id="GO:0016787">
    <property type="term" value="F:hydrolase activity"/>
    <property type="evidence" value="ECO:0007669"/>
    <property type="project" value="InterPro"/>
</dbReference>
<dbReference type="InterPro" id="IPR011650">
    <property type="entry name" value="Peptidase_M20_dimer"/>
</dbReference>
<sequence length="373" mass="42364">MLIVDKKRIRDIFFELVRFKSVSGKEKAFSEYLIKNFQDNDIEIFIDRKPVENRLSDSPNIIINLKGKVKSDWAFAVHMDTVSHRGEIYPFLDDDGFYKSKGNTILGADDKAAIASVLYLLEKRKLDGLELKDTWFIFTVCEETGLSGARVLDLADKNIPENIAVLDGSGTFGKLTSSSPFYYSFDINIIGRASHAGSFPERGINALLIAARLIDKVTPGRIDKKTTLNYGSIRSGKDRNVVPDKAMIKGEIRSHDEEKIFQLIKKIKDTLKGFDKKYKSLSDLKYKKIFDGYEHDIRTEQMNFLKDNIQSLDTDFEPRPSGGGSDANIFNSKGYNAFDISIGMIDPHSFDEKISEKDMTKLTKFIYNIIRVE</sequence>
<dbReference type="AlphaFoldDB" id="A0A2N5ZFP6"/>
<organism evidence="4 5">
    <name type="scientific">Muiribacterium halophilum</name>
    <dbReference type="NCBI Taxonomy" id="2053465"/>
    <lineage>
        <taxon>Bacteria</taxon>
        <taxon>Candidatus Muiribacteriota</taxon>
        <taxon>Candidatus Muiribacteriia</taxon>
        <taxon>Candidatus Muiribacteriales</taxon>
        <taxon>Candidatus Muiribacteriaceae</taxon>
        <taxon>Candidatus Muiribacterium</taxon>
    </lineage>
</organism>
<dbReference type="Pfam" id="PF01546">
    <property type="entry name" value="Peptidase_M20"/>
    <property type="match status" value="1"/>
</dbReference>
<reference evidence="4 5" key="1">
    <citation type="submission" date="2017-11" db="EMBL/GenBank/DDBJ databases">
        <title>Genome-resolved metagenomics identifies genetic mobility, metabolic interactions, and unexpected diversity in perchlorate-reducing communities.</title>
        <authorList>
            <person name="Barnum T.P."/>
            <person name="Figueroa I.A."/>
            <person name="Carlstrom C.I."/>
            <person name="Lucas L.N."/>
            <person name="Engelbrektson A.L."/>
            <person name="Coates J.D."/>
        </authorList>
    </citation>
    <scope>NUCLEOTIDE SEQUENCE [LARGE SCALE GENOMIC DNA]</scope>
    <source>
        <strain evidence="4">BM706</strain>
    </source>
</reference>
<evidence type="ECO:0000259" key="3">
    <source>
        <dbReference type="Pfam" id="PF07687"/>
    </source>
</evidence>
<dbReference type="PANTHER" id="PTHR42994">
    <property type="entry name" value="PEPTIDASE T"/>
    <property type="match status" value="1"/>
</dbReference>
<dbReference type="InterPro" id="IPR002933">
    <property type="entry name" value="Peptidase_M20"/>
</dbReference>
<dbReference type="EMBL" id="PKTG01000085">
    <property type="protein sequence ID" value="PLX17535.1"/>
    <property type="molecule type" value="Genomic_DNA"/>
</dbReference>
<dbReference type="Gene3D" id="3.30.70.360">
    <property type="match status" value="1"/>
</dbReference>
<gene>
    <name evidence="4" type="ORF">C0601_07190</name>
</gene>
<dbReference type="Gene3D" id="3.40.630.10">
    <property type="entry name" value="Zn peptidases"/>
    <property type="match status" value="1"/>
</dbReference>
<dbReference type="SUPFAM" id="SSF53187">
    <property type="entry name" value="Zn-dependent exopeptidases"/>
    <property type="match status" value="1"/>
</dbReference>
<dbReference type="InterPro" id="IPR036264">
    <property type="entry name" value="Bact_exopeptidase_dim_dom"/>
</dbReference>
<name>A0A2N5ZFP6_MUIH1</name>
<feature type="domain" description="Peptidase M20 dimerisation" evidence="3">
    <location>
        <begin position="184"/>
        <end position="278"/>
    </location>
</feature>
<comment type="caution">
    <text evidence="4">The sequence shown here is derived from an EMBL/GenBank/DDBJ whole genome shotgun (WGS) entry which is preliminary data.</text>
</comment>
<evidence type="ECO:0000313" key="4">
    <source>
        <dbReference type="EMBL" id="PLX17535.1"/>
    </source>
</evidence>
<evidence type="ECO:0000256" key="2">
    <source>
        <dbReference type="ARBA" id="ARBA00022833"/>
    </source>
</evidence>
<dbReference type="PANTHER" id="PTHR42994:SF2">
    <property type="entry name" value="PEPTIDASE"/>
    <property type="match status" value="1"/>
</dbReference>
<dbReference type="SUPFAM" id="SSF55031">
    <property type="entry name" value="Bacterial exopeptidase dimerisation domain"/>
    <property type="match status" value="1"/>
</dbReference>
<dbReference type="Proteomes" id="UP000234857">
    <property type="component" value="Unassembled WGS sequence"/>
</dbReference>
<protein>
    <recommendedName>
        <fullName evidence="3">Peptidase M20 dimerisation domain-containing protein</fullName>
    </recommendedName>
</protein>
<evidence type="ECO:0000313" key="5">
    <source>
        <dbReference type="Proteomes" id="UP000234857"/>
    </source>
</evidence>
<evidence type="ECO:0000256" key="1">
    <source>
        <dbReference type="ARBA" id="ARBA00001947"/>
    </source>
</evidence>
<accession>A0A2N5ZFP6</accession>
<keyword evidence="2" id="KW-0862">Zinc</keyword>
<comment type="cofactor">
    <cofactor evidence="1">
        <name>Zn(2+)</name>
        <dbReference type="ChEBI" id="CHEBI:29105"/>
    </cofactor>
</comment>
<proteinExistence type="predicted"/>